<name>A0A4Z0C6D9_9BURK</name>
<protein>
    <submittedName>
        <fullName evidence="2">GNAT family N-acetyltransferase</fullName>
    </submittedName>
</protein>
<dbReference type="Gene3D" id="3.40.630.30">
    <property type="match status" value="1"/>
</dbReference>
<keyword evidence="2" id="KW-0808">Transferase</keyword>
<gene>
    <name evidence="2" type="ORF">EZ313_11715</name>
</gene>
<keyword evidence="3" id="KW-1185">Reference proteome</keyword>
<feature type="domain" description="BioF2-like acetyltransferase" evidence="1">
    <location>
        <begin position="187"/>
        <end position="334"/>
    </location>
</feature>
<organism evidence="2 3">
    <name type="scientific">Ramlibacter henchirensis</name>
    <dbReference type="NCBI Taxonomy" id="204072"/>
    <lineage>
        <taxon>Bacteria</taxon>
        <taxon>Pseudomonadati</taxon>
        <taxon>Pseudomonadota</taxon>
        <taxon>Betaproteobacteria</taxon>
        <taxon>Burkholderiales</taxon>
        <taxon>Comamonadaceae</taxon>
        <taxon>Ramlibacter</taxon>
    </lineage>
</organism>
<accession>A0A4Z0C6D9</accession>
<dbReference type="Pfam" id="PF13480">
    <property type="entry name" value="Acetyltransf_6"/>
    <property type="match status" value="1"/>
</dbReference>
<evidence type="ECO:0000313" key="3">
    <source>
        <dbReference type="Proteomes" id="UP000298180"/>
    </source>
</evidence>
<dbReference type="EMBL" id="SMLM01000001">
    <property type="protein sequence ID" value="TFZ07236.1"/>
    <property type="molecule type" value="Genomic_DNA"/>
</dbReference>
<dbReference type="GO" id="GO:0016740">
    <property type="term" value="F:transferase activity"/>
    <property type="evidence" value="ECO:0007669"/>
    <property type="project" value="UniProtKB-KW"/>
</dbReference>
<dbReference type="InterPro" id="IPR016181">
    <property type="entry name" value="Acyl_CoA_acyltransferase"/>
</dbReference>
<dbReference type="InterPro" id="IPR038740">
    <property type="entry name" value="BioF2-like_GNAT_dom"/>
</dbReference>
<dbReference type="Proteomes" id="UP000298180">
    <property type="component" value="Unassembled WGS sequence"/>
</dbReference>
<dbReference type="OrthoDB" id="8998823at2"/>
<proteinExistence type="predicted"/>
<comment type="caution">
    <text evidence="2">The sequence shown here is derived from an EMBL/GenBank/DDBJ whole genome shotgun (WGS) entry which is preliminary data.</text>
</comment>
<dbReference type="AlphaFoldDB" id="A0A4Z0C6D9"/>
<evidence type="ECO:0000313" key="2">
    <source>
        <dbReference type="EMBL" id="TFZ07236.1"/>
    </source>
</evidence>
<evidence type="ECO:0000259" key="1">
    <source>
        <dbReference type="Pfam" id="PF13480"/>
    </source>
</evidence>
<reference evidence="2 3" key="1">
    <citation type="submission" date="2019-03" db="EMBL/GenBank/DDBJ databases">
        <title>Ramlibacter henchirensis DSM 14656, whole genome shotgun sequence.</title>
        <authorList>
            <person name="Zhang X."/>
            <person name="Feng G."/>
            <person name="Zhu H."/>
        </authorList>
    </citation>
    <scope>NUCLEOTIDE SEQUENCE [LARGE SCALE GENOMIC DNA]</scope>
    <source>
        <strain evidence="2 3">DSM 14656</strain>
    </source>
</reference>
<sequence length="353" mass="38765">MLTGSLPGASSWRAEAAATPVCCEAVTSLAALERLTPEWEALWRRARASPCQSPAWLLPWWKHVGRGVLASVALRSAENGELVGFAPLYVYTDAQSKKRHLFPLGIATTDRLDMLVAPGWEPGVGRALVDHLVDRGDEWDLLEAPQLPGGSALGALAWPARWRRELRAADPNPVLPLPAAVPGPMARNLAYCRRRVQREGSVAYESADAQSLPDLLDALDRLHARRWAGRDEPGVLRGEGVLEWHREAAPLLLERGLLRLIALRIDGRVLAVLYGLADPPWVARRRWSYYIGGFDPDAASLSPGTLLVGHAIGQAQAEGAALFDFLRGTEPYKQRWGAEPETMWTLRVGRESV</sequence>
<dbReference type="SUPFAM" id="SSF55729">
    <property type="entry name" value="Acyl-CoA N-acyltransferases (Nat)"/>
    <property type="match status" value="1"/>
</dbReference>
<dbReference type="RefSeq" id="WP_135263317.1">
    <property type="nucleotide sequence ID" value="NZ_SMLM01000001.1"/>
</dbReference>